<reference evidence="2 3" key="1">
    <citation type="journal article" date="2020" name="Arch. Microbiol.">
        <title>Bradyrhizobium campsiandrae sp. nov., a nitrogen-fixing bacterial strain isolated from a native leguminous tree from the Amazon adapted to flooded conditions.</title>
        <authorList>
            <person name="Cabral Michel D."/>
            <person name="Martins da Costa E."/>
            <person name="Azarias Guimaraes A."/>
            <person name="Soares de Carvalho T."/>
            <person name="Santos de Castro Caputo P."/>
            <person name="Willems A."/>
            <person name="de Souza Moreira F.M."/>
        </authorList>
    </citation>
    <scope>NUCLEOTIDE SEQUENCE [LARGE SCALE GENOMIC DNA]</scope>
    <source>
        <strain evidence="3">INPA 384B</strain>
    </source>
</reference>
<protein>
    <submittedName>
        <fullName evidence="2">AHH domain-containing protein</fullName>
    </submittedName>
</protein>
<feature type="compositionally biased region" description="Polar residues" evidence="1">
    <location>
        <begin position="425"/>
        <end position="436"/>
    </location>
</feature>
<proteinExistence type="predicted"/>
<evidence type="ECO:0000313" key="2">
    <source>
        <dbReference type="EMBL" id="MBC9980120.1"/>
    </source>
</evidence>
<dbReference type="InterPro" id="IPR032871">
    <property type="entry name" value="AHH_dom_containing"/>
</dbReference>
<dbReference type="RefSeq" id="WP_188096403.1">
    <property type="nucleotide sequence ID" value="NZ_JAANIH010000003.1"/>
</dbReference>
<sequence length="579" mass="62067">MRDALFRRLAKPAEQPTTFNTRKVCAIGDAMAILWEHHIIPRKFKGHPAFRGLDKREFGVEALRNLIYLPANYGLARKMGVSPHPGGHDPLYYEAVRRTLEQIAKEKNPRLRKKQIRNLIDAMRVGLVNGDLYTNVPNGGTGKEVARGAKKVVERNGEYRKNNRKQVDALGKSDQTNAEAGYDHLGKFAAILGNATREKLLSKAIKDNPGLNITPRNKDLVGTPWRKKFVVADDDFRLPGSEAINPNHVPQLPGFIPSVPPQFTPEGFARSDPRWTYGLSGFPAASSDWQRFGQLPPSAATPSDPLVLEFDPMTGAPLPYHENPLMRDSDSKSSVAQDALPWLFGGAALGLAAPFVIPALPTLPAWAWGLGLLGGAGIAATSPAKARPGNDASGGVFATGAPPYDPFGTAVSSNANSKGGGILGAQSSARSLTDNAADQDPARPGTFNDRFGNWPGIPAVAASSQPSSNPQALAAPAGATAPDEVRRLTRVNASNAGSVFESGSAPVPYLASPEFDNRFGNWQEQGKRPQQVSSPVGTFADGPSFVIPPPIWGLGASPSPGNDAEEWFSRWIQPLLRQD</sequence>
<evidence type="ECO:0000256" key="1">
    <source>
        <dbReference type="SAM" id="MobiDB-lite"/>
    </source>
</evidence>
<organism evidence="2 3">
    <name type="scientific">Bradyrhizobium campsiandrae</name>
    <dbReference type="NCBI Taxonomy" id="1729892"/>
    <lineage>
        <taxon>Bacteria</taxon>
        <taxon>Pseudomonadati</taxon>
        <taxon>Pseudomonadota</taxon>
        <taxon>Alphaproteobacteria</taxon>
        <taxon>Hyphomicrobiales</taxon>
        <taxon>Nitrobacteraceae</taxon>
        <taxon>Bradyrhizobium</taxon>
    </lineage>
</organism>
<dbReference type="EMBL" id="JAATTO010000024">
    <property type="protein sequence ID" value="MBC9980120.1"/>
    <property type="molecule type" value="Genomic_DNA"/>
</dbReference>
<feature type="region of interest" description="Disordered" evidence="1">
    <location>
        <begin position="418"/>
        <end position="481"/>
    </location>
</feature>
<dbReference type="Proteomes" id="UP000639516">
    <property type="component" value="Unassembled WGS sequence"/>
</dbReference>
<evidence type="ECO:0000313" key="3">
    <source>
        <dbReference type="Proteomes" id="UP000639516"/>
    </source>
</evidence>
<gene>
    <name evidence="2" type="ORF">HA482_18100</name>
</gene>
<keyword evidence="3" id="KW-1185">Reference proteome</keyword>
<name>A0ABR7U7U8_9BRAD</name>
<accession>A0ABR7U7U8</accession>
<dbReference type="Pfam" id="PF14412">
    <property type="entry name" value="AHH"/>
    <property type="match status" value="1"/>
</dbReference>
<feature type="compositionally biased region" description="Low complexity" evidence="1">
    <location>
        <begin position="458"/>
        <end position="481"/>
    </location>
</feature>
<comment type="caution">
    <text evidence="2">The sequence shown here is derived from an EMBL/GenBank/DDBJ whole genome shotgun (WGS) entry which is preliminary data.</text>
</comment>